<organism evidence="2">
    <name type="scientific">Zea mays</name>
    <name type="common">Maize</name>
    <dbReference type="NCBI Taxonomy" id="4577"/>
    <lineage>
        <taxon>Eukaryota</taxon>
        <taxon>Viridiplantae</taxon>
        <taxon>Streptophyta</taxon>
        <taxon>Embryophyta</taxon>
        <taxon>Tracheophyta</taxon>
        <taxon>Spermatophyta</taxon>
        <taxon>Magnoliopsida</taxon>
        <taxon>Liliopsida</taxon>
        <taxon>Poales</taxon>
        <taxon>Poaceae</taxon>
        <taxon>PACMAD clade</taxon>
        <taxon>Panicoideae</taxon>
        <taxon>Andropogonodae</taxon>
        <taxon>Andropogoneae</taxon>
        <taxon>Tripsacinae</taxon>
        <taxon>Zea</taxon>
    </lineage>
</organism>
<dbReference type="PANTHER" id="PTHR33170:SF40">
    <property type="entry name" value="OS04G0557100 PROTEIN"/>
    <property type="match status" value="1"/>
</dbReference>
<dbReference type="AlphaFoldDB" id="A0A317YFM0"/>
<dbReference type="Proteomes" id="UP000251960">
    <property type="component" value="Chromosome 1"/>
</dbReference>
<evidence type="ECO:0000256" key="1">
    <source>
        <dbReference type="SAM" id="MobiDB-lite"/>
    </source>
</evidence>
<reference evidence="2" key="1">
    <citation type="journal article" date="2018" name="Nat. Genet.">
        <title>Extensive intraspecific gene order and gene structural variations between Mo17 and other maize genomes.</title>
        <authorList>
            <person name="Sun S."/>
            <person name="Zhou Y."/>
            <person name="Chen J."/>
            <person name="Shi J."/>
            <person name="Zhao H."/>
            <person name="Zhao H."/>
            <person name="Song W."/>
            <person name="Zhang M."/>
            <person name="Cui Y."/>
            <person name="Dong X."/>
            <person name="Liu H."/>
            <person name="Ma X."/>
            <person name="Jiao Y."/>
            <person name="Wang B."/>
            <person name="Wei X."/>
            <person name="Stein J.C."/>
            <person name="Glaubitz J.C."/>
            <person name="Lu F."/>
            <person name="Yu G."/>
            <person name="Liang C."/>
            <person name="Fengler K."/>
            <person name="Li B."/>
            <person name="Rafalski A."/>
            <person name="Schnable P.S."/>
            <person name="Ware D.H."/>
            <person name="Buckler E.S."/>
            <person name="Lai J."/>
        </authorList>
    </citation>
    <scope>NUCLEOTIDE SEQUENCE [LARGE SCALE GENOMIC DNA]</scope>
    <source>
        <tissue evidence="2">Seedling</tissue>
    </source>
</reference>
<accession>A0A317YFM0</accession>
<feature type="compositionally biased region" description="Acidic residues" evidence="1">
    <location>
        <begin position="297"/>
        <end position="310"/>
    </location>
</feature>
<evidence type="ECO:0000313" key="2">
    <source>
        <dbReference type="EMBL" id="PWZ56896.1"/>
    </source>
</evidence>
<sequence length="699" mass="75204">MDDAAAAAAVTVPALVVGSDAAAGAWNQETVAGDREVHRTGKKEKNCSRCGLKGHLGAECSTKLYCVICDGHDHINHRCHLLKQPRPVAHAVGYAVSGLGFYHIPHPPLSRKKDSKTALVSVVGSNLSGDQLVAQLQRIVSSKWNWEPVVHEQNSFIVAFPSKNELQRAIAFGGADVRDKDVPMGTRMQFEEWHEEEEGFLLPKVWIRVTGIRKKLREFLNLWAIGSMLGSTQTVDMETTRKNNFGRVLVAVLDPKLLPTKLDAVIGDHYFELRFEVESVGFDENGDEVNQNFGDGNDGDNEDMDEDDPNDSSSLDREGKRSKKDLSGNQNGSDNSMGMGGAAPGGTSAAPVLALEHGVDTEEKIRKMANEIMDMAVDMSLDFCVDKVLAEEDGEYLEGAANGISIDMVAESPTVCPMKVVIDGSLDGVLVDKLPAAFSVVGGVSDDGVCGGGSPSEALLMADTEATMVAADLVQESHPSRPLECLAVYARRGAVSAPPCSRRGLQQPGLGALSSDMLVAAAGIKEVVSQPTRSSPRLAGGADHHILEKAKLRAAWRNLDGPGNSISSGPFSLPNDVISTMVSNLGVSLGSNQKQVSDSVSLLNRLELHNSEPQLDSSTFFSGSEFVHCDNDEVDKYESDNLALGHLCGDFVEEVMDEDSDHLSCDFHTVFKKNKSKGSSRSKGSIKIKLVKKHKRCTK</sequence>
<feature type="region of interest" description="Disordered" evidence="1">
    <location>
        <begin position="284"/>
        <end position="349"/>
    </location>
</feature>
<protein>
    <submittedName>
        <fullName evidence="2">Uncharacterized protein</fullName>
    </submittedName>
</protein>
<dbReference type="ExpressionAtlas" id="A0A317YFM0">
    <property type="expression patterns" value="baseline"/>
</dbReference>
<gene>
    <name evidence="2" type="ORF">Zm00014a_011439</name>
</gene>
<dbReference type="PANTHER" id="PTHR33170">
    <property type="entry name" value="DUF4283 DOMAIN-CONTAINING PROTEIN-RELATED"/>
    <property type="match status" value="1"/>
</dbReference>
<proteinExistence type="predicted"/>
<name>A0A317YFM0_MAIZE</name>
<dbReference type="EMBL" id="NCVQ01000001">
    <property type="protein sequence ID" value="PWZ56896.1"/>
    <property type="molecule type" value="Genomic_DNA"/>
</dbReference>
<comment type="caution">
    <text evidence="2">The sequence shown here is derived from an EMBL/GenBank/DDBJ whole genome shotgun (WGS) entry which is preliminary data.</text>
</comment>